<comment type="caution">
    <text evidence="1">The sequence shown here is derived from an EMBL/GenBank/DDBJ whole genome shotgun (WGS) entry which is preliminary data.</text>
</comment>
<dbReference type="EMBL" id="VJZD01000338">
    <property type="protein sequence ID" value="MPY37631.1"/>
    <property type="molecule type" value="Genomic_DNA"/>
</dbReference>
<evidence type="ECO:0000313" key="1">
    <source>
        <dbReference type="EMBL" id="MPY37631.1"/>
    </source>
</evidence>
<reference evidence="1 2" key="1">
    <citation type="submission" date="2019-07" db="EMBL/GenBank/DDBJ databases">
        <title>New species of Amycolatopsis and Streptomyces.</title>
        <authorList>
            <person name="Duangmal K."/>
            <person name="Teo W.F.A."/>
            <person name="Lipun K."/>
        </authorList>
    </citation>
    <scope>NUCLEOTIDE SEQUENCE [LARGE SCALE GENOMIC DNA]</scope>
    <source>
        <strain evidence="1 2">NBRC 109810</strain>
    </source>
</reference>
<keyword evidence="2" id="KW-1185">Reference proteome</keyword>
<dbReference type="Proteomes" id="UP000325849">
    <property type="component" value="Unassembled WGS sequence"/>
</dbReference>
<accession>A0A5N8VQR8</accession>
<evidence type="ECO:0000313" key="2">
    <source>
        <dbReference type="Proteomes" id="UP000325849"/>
    </source>
</evidence>
<organism evidence="1 2">
    <name type="scientific">Streptomyces adustus</name>
    <dbReference type="NCBI Taxonomy" id="1609272"/>
    <lineage>
        <taxon>Bacteria</taxon>
        <taxon>Bacillati</taxon>
        <taxon>Actinomycetota</taxon>
        <taxon>Actinomycetes</taxon>
        <taxon>Kitasatosporales</taxon>
        <taxon>Streptomycetaceae</taxon>
        <taxon>Streptomyces</taxon>
    </lineage>
</organism>
<proteinExistence type="predicted"/>
<sequence>MSMLRIVSAAGRLRAVEELTADDPGWAERQGERRAELPRVRNAMARIHGELANQNGEQVLSLELDAVVKNRPAARSDRAR</sequence>
<dbReference type="RefSeq" id="WP_152895197.1">
    <property type="nucleotide sequence ID" value="NZ_VJZD01000338.1"/>
</dbReference>
<name>A0A5N8VQR8_9ACTN</name>
<gene>
    <name evidence="1" type="ORF">FNH09_42435</name>
</gene>
<dbReference type="AlphaFoldDB" id="A0A5N8VQR8"/>
<protein>
    <submittedName>
        <fullName evidence="1">Uncharacterized protein</fullName>
    </submittedName>
</protein>